<dbReference type="InterPro" id="IPR049634">
    <property type="entry name" value="FADD_vert"/>
</dbReference>
<dbReference type="Pfam" id="PF01335">
    <property type="entry name" value="DED"/>
    <property type="match status" value="1"/>
</dbReference>
<dbReference type="Ensembl" id="ENSCHIT00010057909.1">
    <property type="protein sequence ID" value="ENSCHIP00010041574.1"/>
    <property type="gene ID" value="ENSCHIG00010030430.1"/>
</dbReference>
<accession>A0A452DW12</accession>
<dbReference type="CDD" id="cd08306">
    <property type="entry name" value="Death_FADD"/>
    <property type="match status" value="1"/>
</dbReference>
<dbReference type="PROSITE" id="PS50168">
    <property type="entry name" value="DED"/>
    <property type="match status" value="1"/>
</dbReference>
<dbReference type="PANTHER" id="PTHR15077">
    <property type="entry name" value="FAS-ASSOCIATING DEATH DOMAIN-CONTAINING PROTEIN FADD"/>
    <property type="match status" value="1"/>
</dbReference>
<gene>
    <name evidence="14" type="primary">FADD</name>
</gene>
<feature type="region of interest" description="Disordered" evidence="11">
    <location>
        <begin position="187"/>
        <end position="209"/>
    </location>
</feature>
<evidence type="ECO:0000256" key="5">
    <source>
        <dbReference type="ARBA" id="ARBA00022703"/>
    </source>
</evidence>
<evidence type="ECO:0000313" key="14">
    <source>
        <dbReference type="Ensembl" id="ENSCHIP00000004023.1"/>
    </source>
</evidence>
<evidence type="ECO:0000256" key="9">
    <source>
        <dbReference type="ARBA" id="ARBA00069996"/>
    </source>
</evidence>
<dbReference type="GO" id="GO:0048538">
    <property type="term" value="P:thymus development"/>
    <property type="evidence" value="ECO:0007669"/>
    <property type="project" value="Ensembl"/>
</dbReference>
<dbReference type="GO" id="GO:0071550">
    <property type="term" value="P:death-inducing signaling complex assembly"/>
    <property type="evidence" value="ECO:0007669"/>
    <property type="project" value="Ensembl"/>
</dbReference>
<dbReference type="GO" id="GO:0001916">
    <property type="term" value="P:positive regulation of T cell mediated cytotoxicity"/>
    <property type="evidence" value="ECO:0007669"/>
    <property type="project" value="Ensembl"/>
</dbReference>
<reference evidence="14 16" key="1">
    <citation type="submission" date="2016-04" db="EMBL/GenBank/DDBJ databases">
        <title>Polished mammalian reference genomes with single-molecule sequencing and chromosome conformation capture applied to the Capra hircus genome.</title>
        <authorList>
            <person name="Bickhart D.M."/>
            <person name="Koren S."/>
            <person name="Rosen B."/>
            <person name="Hastie A."/>
            <person name="Liachko I."/>
            <person name="Sullivan S.T."/>
            <person name="Burton J."/>
            <person name="Sayre B.L."/>
            <person name="Huson H.J."/>
            <person name="Lee J."/>
            <person name="Lam E."/>
            <person name="Kelley C.M."/>
            <person name="Hutchison J.L."/>
            <person name="Zhou Y."/>
            <person name="Sun J."/>
            <person name="Crisa A."/>
            <person name="Schwartz J.C."/>
            <person name="Hammond J.A."/>
            <person name="Schroeder S.G."/>
            <person name="Liu G.E."/>
            <person name="Dunham M."/>
            <person name="Shendure J."/>
            <person name="Sonstegard T.S."/>
            <person name="Phillippy A.M."/>
            <person name="Van Tassell C.P."/>
            <person name="Smith T.P."/>
        </authorList>
    </citation>
    <scope>NUCLEOTIDE SEQUENCE [LARGE SCALE GENOMIC DNA]</scope>
</reference>
<dbReference type="Bgee" id="ENSCHIG00000008257">
    <property type="expression patterns" value="Expressed in adrenal gland and 17 other cell types or tissues"/>
</dbReference>
<evidence type="ECO:0000256" key="3">
    <source>
        <dbReference type="ARBA" id="ARBA00022553"/>
    </source>
</evidence>
<keyword evidence="16" id="KW-1185">Reference proteome</keyword>
<keyword evidence="4 10" id="KW-0399">Innate immunity</keyword>
<dbReference type="GO" id="GO:0035591">
    <property type="term" value="F:signaling adaptor activity"/>
    <property type="evidence" value="ECO:0007669"/>
    <property type="project" value="Ensembl"/>
</dbReference>
<dbReference type="GO" id="GO:0042104">
    <property type="term" value="P:positive regulation of activated T cell proliferation"/>
    <property type="evidence" value="ECO:0007669"/>
    <property type="project" value="Ensembl"/>
</dbReference>
<dbReference type="GO" id="GO:0071260">
    <property type="term" value="P:cellular response to mechanical stimulus"/>
    <property type="evidence" value="ECO:0007669"/>
    <property type="project" value="Ensembl"/>
</dbReference>
<dbReference type="OMA" id="CKMNLVA"/>
<dbReference type="CTD" id="8772"/>
<dbReference type="InterPro" id="IPR016729">
    <property type="entry name" value="FADD"/>
</dbReference>
<dbReference type="Pfam" id="PF00531">
    <property type="entry name" value="Death"/>
    <property type="match status" value="1"/>
</dbReference>
<keyword evidence="5 10" id="KW-0053">Apoptosis</keyword>
<dbReference type="GO" id="GO:0032760">
    <property type="term" value="P:positive regulation of tumor necrosis factor production"/>
    <property type="evidence" value="ECO:0007669"/>
    <property type="project" value="Ensembl"/>
</dbReference>
<feature type="domain" description="Death" evidence="12">
    <location>
        <begin position="97"/>
        <end position="181"/>
    </location>
</feature>
<dbReference type="GO" id="GO:0045944">
    <property type="term" value="P:positive regulation of transcription by RNA polymerase II"/>
    <property type="evidence" value="ECO:0007669"/>
    <property type="project" value="Ensembl"/>
</dbReference>
<dbReference type="GO" id="GO:0089720">
    <property type="term" value="F:caspase binding"/>
    <property type="evidence" value="ECO:0007669"/>
    <property type="project" value="Ensembl"/>
</dbReference>
<evidence type="ECO:0000256" key="10">
    <source>
        <dbReference type="PIRNR" id="PIRNR018586"/>
    </source>
</evidence>
<comment type="function">
    <text evidence="7 10">Apoptotic adapter molecule that recruits caspases CASP8 or CASP10 to the activated FAS/CD95 or TNFRSF1A/TNFR-1 receptors. The resulting aggregate called the death-inducing signaling complex (DISC) performs CASP8 proteolytic activation. Active CASP8 initiates the subsequent cascade of caspases mediating apoptosis. Involved in interferon-mediated antiviral immune response, playing a role in the positive regulation of interferon signaling.</text>
</comment>
<dbReference type="Proteomes" id="UP000291000">
    <property type="component" value="Chromosome 29"/>
</dbReference>
<feature type="domain" description="DED" evidence="13">
    <location>
        <begin position="3"/>
        <end position="81"/>
    </location>
</feature>
<dbReference type="GO" id="GO:2000454">
    <property type="term" value="P:positive regulation of CD8-positive, alpha-beta cytotoxic T cell extravasation"/>
    <property type="evidence" value="ECO:0007669"/>
    <property type="project" value="Ensembl"/>
</dbReference>
<evidence type="ECO:0000256" key="6">
    <source>
        <dbReference type="ARBA" id="ARBA00022859"/>
    </source>
</evidence>
<dbReference type="OrthoDB" id="100767at2759"/>
<dbReference type="GO" id="GO:0043029">
    <property type="term" value="P:T cell homeostasis"/>
    <property type="evidence" value="ECO:0007669"/>
    <property type="project" value="Ensembl"/>
</dbReference>
<dbReference type="GO" id="GO:0035877">
    <property type="term" value="F:death effector domain binding"/>
    <property type="evidence" value="ECO:0007669"/>
    <property type="project" value="Ensembl"/>
</dbReference>
<organism evidence="14 16">
    <name type="scientific">Capra hircus</name>
    <name type="common">Goat</name>
    <dbReference type="NCBI Taxonomy" id="9925"/>
    <lineage>
        <taxon>Eukaryota</taxon>
        <taxon>Metazoa</taxon>
        <taxon>Chordata</taxon>
        <taxon>Craniata</taxon>
        <taxon>Vertebrata</taxon>
        <taxon>Euteleostomi</taxon>
        <taxon>Mammalia</taxon>
        <taxon>Eutheria</taxon>
        <taxon>Laurasiatheria</taxon>
        <taxon>Artiodactyla</taxon>
        <taxon>Ruminantia</taxon>
        <taxon>Pecora</taxon>
        <taxon>Bovidae</taxon>
        <taxon>Caprinae</taxon>
        <taxon>Capra</taxon>
    </lineage>
</organism>
<dbReference type="GO" id="GO:0032729">
    <property type="term" value="P:positive regulation of type II interferon production"/>
    <property type="evidence" value="ECO:0007669"/>
    <property type="project" value="Ensembl"/>
</dbReference>
<evidence type="ECO:0000313" key="17">
    <source>
        <dbReference type="Proteomes" id="UP000694566"/>
    </source>
</evidence>
<dbReference type="GO" id="GO:0048536">
    <property type="term" value="P:spleen development"/>
    <property type="evidence" value="ECO:0007669"/>
    <property type="project" value="Ensembl"/>
</dbReference>
<dbReference type="SUPFAM" id="SSF47986">
    <property type="entry name" value="DEATH domain"/>
    <property type="match status" value="2"/>
</dbReference>
<reference evidence="15 17" key="2">
    <citation type="submission" date="2019-03" db="EMBL/GenBank/DDBJ databases">
        <title>Genome sequencing and reference-guided assembly of Black Bengal Goat (Capra hircus).</title>
        <authorList>
            <person name="Siddiki A.Z."/>
            <person name="Baten A."/>
            <person name="Billah M."/>
            <person name="Alam M.A.U."/>
            <person name="Shawrob K.S.M."/>
            <person name="Saha S."/>
            <person name="Chowdhury M."/>
            <person name="Rahman A.H."/>
            <person name="Stear M."/>
            <person name="Miah G."/>
            <person name="Das G.B."/>
            <person name="Hossain M.M."/>
            <person name="Kumkum M."/>
            <person name="Islam M.S."/>
            <person name="Mollah A.M."/>
            <person name="Ahsan A."/>
            <person name="Tusar F."/>
            <person name="Khan M.K.I."/>
        </authorList>
    </citation>
    <scope>NUCLEOTIDE SEQUENCE [LARGE SCALE GENOMIC DNA]</scope>
</reference>
<evidence type="ECO:0000313" key="15">
    <source>
        <dbReference type="Ensembl" id="ENSCHIP00010041574.1"/>
    </source>
</evidence>
<dbReference type="GO" id="GO:0045862">
    <property type="term" value="P:positive regulation of proteolysis"/>
    <property type="evidence" value="ECO:0007669"/>
    <property type="project" value="Ensembl"/>
</dbReference>
<dbReference type="GO" id="GO:0005123">
    <property type="term" value="F:death receptor binding"/>
    <property type="evidence" value="ECO:0007669"/>
    <property type="project" value="TreeGrafter"/>
</dbReference>
<comment type="subunit">
    <text evidence="8">Can self-associate. Component of the AIM2 PANoptosome complex, a multiprotein complex that drives inflammatory cell death (PANoptosis). Component of the death-induced signaling complex (DISC) composed of cell surface receptor FAS/CD95 or TNFRSF1A, adapter protein FADD and the CASP8 protease; recruitment of CASP8 to the complex is required for processing of CASP8 into the p18 and p10 subunits. Interacts (via death domain) with FAS (via death domain). Interacts directly (via DED domain) with NOL3 (via CARD domain); inhibits death-inducing signaling complex (DISC) assembly by inhibiting the increase in FAS-FADD binding induced by FAS activation. Interacts with CFLAR, PEA15 and MBD4. When phosphorylated, part of a complex containing HIPK3 and FAS. May interact with MAVS/IPS1. Interacts with MOCV v-CFLAR protein and PIDD1. Interacts with RIPK1 and TRADD. Interacts with stimulated TNFRSF10B. Interacts with DDX24.</text>
</comment>
<evidence type="ECO:0000259" key="12">
    <source>
        <dbReference type="PROSITE" id="PS50017"/>
    </source>
</evidence>
<dbReference type="GO" id="GO:0097192">
    <property type="term" value="P:extrinsic apoptotic signaling pathway in absence of ligand"/>
    <property type="evidence" value="ECO:0007669"/>
    <property type="project" value="Ensembl"/>
</dbReference>
<dbReference type="GO" id="GO:0045087">
    <property type="term" value="P:innate immune response"/>
    <property type="evidence" value="ECO:0007669"/>
    <property type="project" value="UniProtKB-KW"/>
</dbReference>
<dbReference type="KEGG" id="chx:102170760"/>
<evidence type="ECO:0000259" key="13">
    <source>
        <dbReference type="PROSITE" id="PS50168"/>
    </source>
</evidence>
<evidence type="ECO:0000256" key="1">
    <source>
        <dbReference type="ARBA" id="ARBA00004496"/>
    </source>
</evidence>
<dbReference type="GO" id="GO:0043123">
    <property type="term" value="P:positive regulation of canonical NF-kappaB signal transduction"/>
    <property type="evidence" value="ECO:0007669"/>
    <property type="project" value="Ensembl"/>
</dbReference>
<dbReference type="EMBL" id="LWLT01000026">
    <property type="status" value="NOT_ANNOTATED_CDS"/>
    <property type="molecule type" value="Genomic_DNA"/>
</dbReference>
<protein>
    <recommendedName>
        <fullName evidence="9 10">FAS-associated death domain protein</fullName>
    </recommendedName>
    <alternativeName>
        <fullName evidence="10">FAS-associating death domain-containing protein</fullName>
    </alternativeName>
</protein>
<dbReference type="Ensembl" id="ENSCHIT00000011362.1">
    <property type="protein sequence ID" value="ENSCHIP00000004023.1"/>
    <property type="gene ID" value="ENSCHIG00000008257.1"/>
</dbReference>
<dbReference type="RefSeq" id="XP_017898637.1">
    <property type="nucleotide sequence ID" value="XM_018043148.1"/>
</dbReference>
<dbReference type="GO" id="GO:0031265">
    <property type="term" value="C:CD95 death-inducing signaling complex"/>
    <property type="evidence" value="ECO:0007669"/>
    <property type="project" value="Ensembl"/>
</dbReference>
<proteinExistence type="predicted"/>
<dbReference type="PIRSF" id="PIRSF018586">
    <property type="entry name" value="FADD"/>
    <property type="match status" value="1"/>
</dbReference>
<evidence type="ECO:0000256" key="8">
    <source>
        <dbReference type="ARBA" id="ARBA00066149"/>
    </source>
</evidence>
<dbReference type="GO" id="GO:0048535">
    <property type="term" value="P:lymph node development"/>
    <property type="evidence" value="ECO:0007669"/>
    <property type="project" value="Ensembl"/>
</dbReference>
<dbReference type="AlphaFoldDB" id="A0A452DW12"/>
<dbReference type="GO" id="GO:0097342">
    <property type="term" value="C:ripoptosome"/>
    <property type="evidence" value="ECO:0007669"/>
    <property type="project" value="Ensembl"/>
</dbReference>
<dbReference type="GO" id="GO:0042802">
    <property type="term" value="F:identical protein binding"/>
    <property type="evidence" value="ECO:0007669"/>
    <property type="project" value="Ensembl"/>
</dbReference>
<evidence type="ECO:0000313" key="16">
    <source>
        <dbReference type="Proteomes" id="UP000291000"/>
    </source>
</evidence>
<dbReference type="InterPro" id="IPR001875">
    <property type="entry name" value="DED_dom"/>
</dbReference>
<dbReference type="SMART" id="SM00005">
    <property type="entry name" value="DEATH"/>
    <property type="match status" value="1"/>
</dbReference>
<dbReference type="GO" id="GO:0036462">
    <property type="term" value="P:TRAIL-activated apoptotic signaling pathway"/>
    <property type="evidence" value="ECO:0007669"/>
    <property type="project" value="Ensembl"/>
</dbReference>
<reference evidence="14" key="3">
    <citation type="submission" date="2025-05" db="UniProtKB">
        <authorList>
            <consortium name="Ensembl"/>
        </authorList>
    </citation>
    <scope>IDENTIFICATION</scope>
</reference>
<evidence type="ECO:0000256" key="7">
    <source>
        <dbReference type="ARBA" id="ARBA00059068"/>
    </source>
</evidence>
<dbReference type="FunFam" id="1.10.533.10:FF:000062">
    <property type="entry name" value="Fas-associated via death domain"/>
    <property type="match status" value="1"/>
</dbReference>
<dbReference type="GO" id="GO:0051607">
    <property type="term" value="P:defense response to virus"/>
    <property type="evidence" value="ECO:0007669"/>
    <property type="project" value="Ensembl"/>
</dbReference>
<dbReference type="SMART" id="SM00031">
    <property type="entry name" value="DED"/>
    <property type="match status" value="1"/>
</dbReference>
<dbReference type="GeneTree" id="ENSGT00390000002105"/>
<evidence type="ECO:0000256" key="11">
    <source>
        <dbReference type="SAM" id="MobiDB-lite"/>
    </source>
</evidence>
<dbReference type="GO" id="GO:0033077">
    <property type="term" value="P:T cell differentiation in thymus"/>
    <property type="evidence" value="ECO:0007669"/>
    <property type="project" value="Ensembl"/>
</dbReference>
<evidence type="ECO:0000256" key="2">
    <source>
        <dbReference type="ARBA" id="ARBA00022490"/>
    </source>
</evidence>
<dbReference type="InterPro" id="IPR011029">
    <property type="entry name" value="DEATH-like_dom_sf"/>
</dbReference>
<keyword evidence="2" id="KW-0963">Cytoplasm</keyword>
<dbReference type="GO" id="GO:0097527">
    <property type="term" value="P:necroptotic signaling pathway"/>
    <property type="evidence" value="ECO:0007669"/>
    <property type="project" value="Ensembl"/>
</dbReference>
<sequence>MDPFLVLLHSVSVGLSSSDLTQLKFLCRNRVSKRKLELAQSGLDLFTVLLEQNELSAERTVLLRELLGSLRRKDLLCLLDDFERGAEAGAAPEERDLRAAMEIICDNVGKDWKRLARRLRVSETKIEAIEEKYPRNLVEQVRELLRVWKNSAREDAAVSCLVSALRGCQLNVVADLIEEDQWAQARQRRSTSPGSLMAWDSGSAAPGAS</sequence>
<dbReference type="GO" id="GO:0032757">
    <property type="term" value="P:positive regulation of interleukin-8 production"/>
    <property type="evidence" value="ECO:0007669"/>
    <property type="project" value="Ensembl"/>
</dbReference>
<dbReference type="GO" id="GO:1900119">
    <property type="term" value="P:positive regulation of execution phase of apoptosis"/>
    <property type="evidence" value="ECO:0007669"/>
    <property type="project" value="Ensembl"/>
</dbReference>
<dbReference type="CDD" id="cd08336">
    <property type="entry name" value="DED_FADD"/>
    <property type="match status" value="1"/>
</dbReference>
<dbReference type="PANTHER" id="PTHR15077:SF10">
    <property type="entry name" value="FAS-ASSOCIATED DEATH DOMAIN PROTEIN"/>
    <property type="match status" value="1"/>
</dbReference>
<dbReference type="InterPro" id="IPR000488">
    <property type="entry name" value="Death_dom"/>
</dbReference>
<name>A0A452DW12_CAPHI</name>
<dbReference type="GO" id="GO:0060546">
    <property type="term" value="P:negative regulation of necroptotic process"/>
    <property type="evidence" value="ECO:0007669"/>
    <property type="project" value="Ensembl"/>
</dbReference>
<keyword evidence="3" id="KW-0597">Phosphoprotein</keyword>
<dbReference type="GO" id="GO:2001238">
    <property type="term" value="P:positive regulation of extrinsic apoptotic signaling pathway"/>
    <property type="evidence" value="ECO:0007669"/>
    <property type="project" value="Ensembl"/>
</dbReference>
<comment type="subcellular location">
    <subcellularLocation>
        <location evidence="1">Cytoplasm</location>
    </subcellularLocation>
</comment>
<dbReference type="GO" id="GO:0097049">
    <property type="term" value="P:motor neuron apoptotic process"/>
    <property type="evidence" value="ECO:0007669"/>
    <property type="project" value="Ensembl"/>
</dbReference>
<dbReference type="GO" id="GO:0070236">
    <property type="term" value="P:negative regulation of activation-induced cell death of T cells"/>
    <property type="evidence" value="ECO:0007669"/>
    <property type="project" value="Ensembl"/>
</dbReference>
<dbReference type="STRING" id="9925.ENSCHIP00000004023"/>
<dbReference type="PROSITE" id="PS50017">
    <property type="entry name" value="DEATH_DOMAIN"/>
    <property type="match status" value="1"/>
</dbReference>
<dbReference type="GO" id="GO:0060340">
    <property type="term" value="P:positive regulation of type I interferon-mediated signaling pathway"/>
    <property type="evidence" value="ECO:0007669"/>
    <property type="project" value="Ensembl"/>
</dbReference>
<evidence type="ECO:0000256" key="4">
    <source>
        <dbReference type="ARBA" id="ARBA00022588"/>
    </source>
</evidence>
<dbReference type="GO" id="GO:0045651">
    <property type="term" value="P:positive regulation of macrophage differentiation"/>
    <property type="evidence" value="ECO:0007669"/>
    <property type="project" value="Ensembl"/>
</dbReference>
<keyword evidence="6 10" id="KW-0391">Immunity</keyword>
<dbReference type="GeneID" id="102170760"/>
<dbReference type="FunFam" id="1.10.533.10:FF:000059">
    <property type="entry name" value="Fas-associated via death domain"/>
    <property type="match status" value="1"/>
</dbReference>
<dbReference type="Gene3D" id="1.10.533.10">
    <property type="entry name" value="Death Domain, Fas"/>
    <property type="match status" value="2"/>
</dbReference>